<keyword evidence="21" id="KW-0175">Coiled coil</keyword>
<dbReference type="EMBL" id="JAODUP010000016">
    <property type="protein sequence ID" value="KAK2168553.1"/>
    <property type="molecule type" value="Genomic_DNA"/>
</dbReference>
<evidence type="ECO:0000256" key="7">
    <source>
        <dbReference type="ARBA" id="ARBA00022692"/>
    </source>
</evidence>
<dbReference type="Pfam" id="PF07679">
    <property type="entry name" value="I-set"/>
    <property type="match status" value="4"/>
</dbReference>
<evidence type="ECO:0000256" key="1">
    <source>
        <dbReference type="ARBA" id="ARBA00001970"/>
    </source>
</evidence>
<keyword evidence="11" id="KW-0106">Calcium</keyword>
<dbReference type="Proteomes" id="UP001208570">
    <property type="component" value="Unassembled WGS sequence"/>
</dbReference>
<evidence type="ECO:0000256" key="10">
    <source>
        <dbReference type="ARBA" id="ARBA00022737"/>
    </source>
</evidence>
<keyword evidence="9" id="KW-0732">Signal</keyword>
<dbReference type="InterPro" id="IPR037120">
    <property type="entry name" value="Haem_peroxidase_sf_animal"/>
</dbReference>
<dbReference type="SMART" id="SM00409">
    <property type="entry name" value="IG"/>
    <property type="match status" value="4"/>
</dbReference>
<keyword evidence="12" id="KW-1133">Transmembrane helix</keyword>
<dbReference type="FunFam" id="2.60.40.10:FF:000008">
    <property type="entry name" value="roundabout homolog 2 isoform X2"/>
    <property type="match status" value="1"/>
</dbReference>
<dbReference type="GO" id="GO:0020037">
    <property type="term" value="F:heme binding"/>
    <property type="evidence" value="ECO:0007669"/>
    <property type="project" value="InterPro"/>
</dbReference>
<proteinExistence type="inferred from homology"/>
<keyword evidence="10" id="KW-0677">Repeat</keyword>
<dbReference type="Gene3D" id="6.20.200.20">
    <property type="match status" value="1"/>
</dbReference>
<evidence type="ECO:0000256" key="2">
    <source>
        <dbReference type="ARBA" id="ARBA00004167"/>
    </source>
</evidence>
<dbReference type="Pfam" id="PF00093">
    <property type="entry name" value="VWC"/>
    <property type="match status" value="1"/>
</dbReference>
<dbReference type="PROSITE" id="PS50184">
    <property type="entry name" value="VWFC_2"/>
    <property type="match status" value="1"/>
</dbReference>
<dbReference type="PANTHER" id="PTHR11475:SF58">
    <property type="entry name" value="PEROXIDASIN"/>
    <property type="match status" value="1"/>
</dbReference>
<evidence type="ECO:0000259" key="23">
    <source>
        <dbReference type="PROSITE" id="PS50184"/>
    </source>
</evidence>
<keyword evidence="18" id="KW-0393">Immunoglobulin domain</keyword>
<dbReference type="InterPro" id="IPR036179">
    <property type="entry name" value="Ig-like_dom_sf"/>
</dbReference>
<dbReference type="GO" id="GO:0005615">
    <property type="term" value="C:extracellular space"/>
    <property type="evidence" value="ECO:0007669"/>
    <property type="project" value="TreeGrafter"/>
</dbReference>
<evidence type="ECO:0008006" key="27">
    <source>
        <dbReference type="Google" id="ProtNLM"/>
    </source>
</evidence>
<keyword evidence="13" id="KW-0560">Oxidoreductase</keyword>
<keyword evidence="6 20" id="KW-0349">Heme</keyword>
<dbReference type="InterPro" id="IPR019791">
    <property type="entry name" value="Haem_peroxidase_animal"/>
</dbReference>
<evidence type="ECO:0000256" key="4">
    <source>
        <dbReference type="ARBA" id="ARBA00022525"/>
    </source>
</evidence>
<dbReference type="InterPro" id="IPR003598">
    <property type="entry name" value="Ig_sub2"/>
</dbReference>
<dbReference type="InterPro" id="IPR010255">
    <property type="entry name" value="Haem_peroxidase_sf"/>
</dbReference>
<feature type="coiled-coil region" evidence="21">
    <location>
        <begin position="1276"/>
        <end position="1303"/>
    </location>
</feature>
<keyword evidence="8 20" id="KW-0479">Metal-binding</keyword>
<evidence type="ECO:0000256" key="20">
    <source>
        <dbReference type="PIRSR" id="PIRSR619791-2"/>
    </source>
</evidence>
<comment type="cofactor">
    <cofactor evidence="1">
        <name>heme b</name>
        <dbReference type="ChEBI" id="CHEBI:60344"/>
    </cofactor>
</comment>
<evidence type="ECO:0000256" key="17">
    <source>
        <dbReference type="ARBA" id="ARBA00023180"/>
    </source>
</evidence>
<evidence type="ECO:0000256" key="18">
    <source>
        <dbReference type="ARBA" id="ARBA00023319"/>
    </source>
</evidence>
<dbReference type="GO" id="GO:0006979">
    <property type="term" value="P:response to oxidative stress"/>
    <property type="evidence" value="ECO:0007669"/>
    <property type="project" value="InterPro"/>
</dbReference>
<feature type="domain" description="Ig-like" evidence="24">
    <location>
        <begin position="94"/>
        <end position="182"/>
    </location>
</feature>
<dbReference type="GO" id="GO:0016020">
    <property type="term" value="C:membrane"/>
    <property type="evidence" value="ECO:0007669"/>
    <property type="project" value="UniProtKB-SubCell"/>
</dbReference>
<dbReference type="InterPro" id="IPR032675">
    <property type="entry name" value="LRR_dom_sf"/>
</dbReference>
<evidence type="ECO:0000256" key="21">
    <source>
        <dbReference type="SAM" id="Coils"/>
    </source>
</evidence>
<evidence type="ECO:0000256" key="16">
    <source>
        <dbReference type="ARBA" id="ARBA00023157"/>
    </source>
</evidence>
<dbReference type="PROSITE" id="PS50835">
    <property type="entry name" value="IG_LIKE"/>
    <property type="match status" value="4"/>
</dbReference>
<feature type="region of interest" description="Disordered" evidence="22">
    <location>
        <begin position="1201"/>
        <end position="1223"/>
    </location>
</feature>
<keyword evidence="17" id="KW-0325">Glycoprotein</keyword>
<keyword evidence="5" id="KW-0433">Leucine-rich repeat</keyword>
<dbReference type="Pfam" id="PF03098">
    <property type="entry name" value="An_peroxidase"/>
    <property type="match status" value="1"/>
</dbReference>
<evidence type="ECO:0000313" key="25">
    <source>
        <dbReference type="EMBL" id="KAK2168553.1"/>
    </source>
</evidence>
<dbReference type="PROSITE" id="PS01208">
    <property type="entry name" value="VWFC_1"/>
    <property type="match status" value="1"/>
</dbReference>
<evidence type="ECO:0000313" key="26">
    <source>
        <dbReference type="Proteomes" id="UP001208570"/>
    </source>
</evidence>
<dbReference type="SUPFAM" id="SSF48113">
    <property type="entry name" value="Heme-dependent peroxidases"/>
    <property type="match status" value="1"/>
</dbReference>
<organism evidence="25 26">
    <name type="scientific">Paralvinella palmiformis</name>
    <dbReference type="NCBI Taxonomy" id="53620"/>
    <lineage>
        <taxon>Eukaryota</taxon>
        <taxon>Metazoa</taxon>
        <taxon>Spiralia</taxon>
        <taxon>Lophotrochozoa</taxon>
        <taxon>Annelida</taxon>
        <taxon>Polychaeta</taxon>
        <taxon>Sedentaria</taxon>
        <taxon>Canalipalpata</taxon>
        <taxon>Terebellida</taxon>
        <taxon>Terebelliformia</taxon>
        <taxon>Alvinellidae</taxon>
        <taxon>Paralvinella</taxon>
    </lineage>
</organism>
<dbReference type="InterPro" id="IPR013783">
    <property type="entry name" value="Ig-like_fold"/>
</dbReference>
<dbReference type="FunFam" id="1.10.640.10:FF:000001">
    <property type="entry name" value="Peroxidasin homolog"/>
    <property type="match status" value="1"/>
</dbReference>
<evidence type="ECO:0000256" key="9">
    <source>
        <dbReference type="ARBA" id="ARBA00022729"/>
    </source>
</evidence>
<gene>
    <name evidence="25" type="ORF">LSH36_16g13044</name>
</gene>
<dbReference type="CDD" id="cd09826">
    <property type="entry name" value="peroxidasin_like"/>
    <property type="match status" value="1"/>
</dbReference>
<keyword evidence="26" id="KW-1185">Reference proteome</keyword>
<dbReference type="PANTHER" id="PTHR11475">
    <property type="entry name" value="OXIDASE/PEROXIDASE"/>
    <property type="match status" value="1"/>
</dbReference>
<dbReference type="GO" id="GO:0004601">
    <property type="term" value="F:peroxidase activity"/>
    <property type="evidence" value="ECO:0007669"/>
    <property type="project" value="InterPro"/>
</dbReference>
<protein>
    <recommendedName>
        <fullName evidence="27">Peroxidase</fullName>
    </recommendedName>
</protein>
<dbReference type="SMART" id="SM00082">
    <property type="entry name" value="LRRCT"/>
    <property type="match status" value="1"/>
</dbReference>
<dbReference type="Gene3D" id="1.10.640.10">
    <property type="entry name" value="Haem peroxidase domain superfamily, animal type"/>
    <property type="match status" value="1"/>
</dbReference>
<dbReference type="SUPFAM" id="SSF57603">
    <property type="entry name" value="FnI-like domain"/>
    <property type="match status" value="1"/>
</dbReference>
<dbReference type="GO" id="GO:0007399">
    <property type="term" value="P:nervous system development"/>
    <property type="evidence" value="ECO:0007669"/>
    <property type="project" value="UniProtKB-ARBA"/>
</dbReference>
<dbReference type="InterPro" id="IPR001007">
    <property type="entry name" value="VWF_dom"/>
</dbReference>
<evidence type="ECO:0000256" key="8">
    <source>
        <dbReference type="ARBA" id="ARBA00022723"/>
    </source>
</evidence>
<dbReference type="FunFam" id="2.60.40.10:FF:000163">
    <property type="entry name" value="peroxidasin homolog"/>
    <property type="match status" value="1"/>
</dbReference>
<keyword evidence="15" id="KW-0472">Membrane</keyword>
<keyword evidence="16" id="KW-1015">Disulfide bond</keyword>
<dbReference type="FunFam" id="2.60.40.10:FF:000004">
    <property type="entry name" value="DCC isoform 1"/>
    <property type="match status" value="1"/>
</dbReference>
<dbReference type="InterPro" id="IPR000483">
    <property type="entry name" value="Cys-rich_flank_reg_C"/>
</dbReference>
<feature type="domain" description="Ig-like" evidence="24">
    <location>
        <begin position="386"/>
        <end position="473"/>
    </location>
</feature>
<feature type="domain" description="Ig-like" evidence="24">
    <location>
        <begin position="203"/>
        <end position="288"/>
    </location>
</feature>
<dbReference type="Pfam" id="PF13855">
    <property type="entry name" value="LRR_8"/>
    <property type="match status" value="1"/>
</dbReference>
<keyword evidence="4" id="KW-0964">Secreted</keyword>
<keyword evidence="14 20" id="KW-0408">Iron</keyword>
<dbReference type="PRINTS" id="PR00457">
    <property type="entry name" value="ANPEROXIDASE"/>
</dbReference>
<dbReference type="InterPro" id="IPR003599">
    <property type="entry name" value="Ig_sub"/>
</dbReference>
<dbReference type="SMART" id="SM00408">
    <property type="entry name" value="IGc2"/>
    <property type="match status" value="4"/>
</dbReference>
<dbReference type="PROSITE" id="PS51450">
    <property type="entry name" value="LRR"/>
    <property type="match status" value="1"/>
</dbReference>
<dbReference type="SUPFAM" id="SSF48726">
    <property type="entry name" value="Immunoglobulin"/>
    <property type="match status" value="4"/>
</dbReference>
<comment type="similarity">
    <text evidence="19">Belongs to the peroxidase family. XPO subfamily.</text>
</comment>
<dbReference type="GO" id="GO:0046872">
    <property type="term" value="F:metal ion binding"/>
    <property type="evidence" value="ECO:0007669"/>
    <property type="project" value="UniProtKB-KW"/>
</dbReference>
<evidence type="ECO:0000256" key="14">
    <source>
        <dbReference type="ARBA" id="ARBA00023004"/>
    </source>
</evidence>
<keyword evidence="7" id="KW-0812">Transmembrane</keyword>
<evidence type="ECO:0000256" key="6">
    <source>
        <dbReference type="ARBA" id="ARBA00022617"/>
    </source>
</evidence>
<dbReference type="SUPFAM" id="SSF52058">
    <property type="entry name" value="L domain-like"/>
    <property type="match status" value="1"/>
</dbReference>
<evidence type="ECO:0000256" key="5">
    <source>
        <dbReference type="ARBA" id="ARBA00022614"/>
    </source>
</evidence>
<comment type="subcellular location">
    <subcellularLocation>
        <location evidence="2">Membrane</location>
        <topology evidence="2">Single-pass membrane protein</topology>
    </subcellularLocation>
    <subcellularLocation>
        <location evidence="3">Secreted</location>
    </subcellularLocation>
</comment>
<feature type="domain" description="VWFC" evidence="23">
    <location>
        <begin position="1311"/>
        <end position="1369"/>
    </location>
</feature>
<feature type="binding site" description="axial binding residue" evidence="20">
    <location>
        <position position="936"/>
    </location>
    <ligand>
        <name>heme b</name>
        <dbReference type="ChEBI" id="CHEBI:60344"/>
    </ligand>
    <ligandPart>
        <name>Fe</name>
        <dbReference type="ChEBI" id="CHEBI:18248"/>
    </ligandPart>
</feature>
<dbReference type="Gene3D" id="2.60.40.10">
    <property type="entry name" value="Immunoglobulins"/>
    <property type="match status" value="4"/>
</dbReference>
<evidence type="ECO:0000256" key="11">
    <source>
        <dbReference type="ARBA" id="ARBA00022837"/>
    </source>
</evidence>
<evidence type="ECO:0000259" key="24">
    <source>
        <dbReference type="PROSITE" id="PS50835"/>
    </source>
</evidence>
<reference evidence="25" key="1">
    <citation type="journal article" date="2023" name="Mol. Biol. Evol.">
        <title>Third-Generation Sequencing Reveals the Adaptive Role of the Epigenome in Three Deep-Sea Polychaetes.</title>
        <authorList>
            <person name="Perez M."/>
            <person name="Aroh O."/>
            <person name="Sun Y."/>
            <person name="Lan Y."/>
            <person name="Juniper S.K."/>
            <person name="Young C.R."/>
            <person name="Angers B."/>
            <person name="Qian P.Y."/>
        </authorList>
    </citation>
    <scope>NUCLEOTIDE SEQUENCE</scope>
    <source>
        <strain evidence="25">P08H-3</strain>
    </source>
</reference>
<evidence type="ECO:0000256" key="12">
    <source>
        <dbReference type="ARBA" id="ARBA00022989"/>
    </source>
</evidence>
<dbReference type="InterPro" id="IPR034824">
    <property type="entry name" value="Peroxidasin_peroxidase"/>
</dbReference>
<dbReference type="SMART" id="SM00369">
    <property type="entry name" value="LRR_TYP"/>
    <property type="match status" value="1"/>
</dbReference>
<name>A0AAD9KDM5_9ANNE</name>
<evidence type="ECO:0000256" key="13">
    <source>
        <dbReference type="ARBA" id="ARBA00023002"/>
    </source>
</evidence>
<comment type="caution">
    <text evidence="25">The sequence shown here is derived from an EMBL/GenBank/DDBJ whole genome shotgun (WGS) entry which is preliminary data.</text>
</comment>
<dbReference type="InterPro" id="IPR001611">
    <property type="entry name" value="Leu-rich_rpt"/>
</dbReference>
<dbReference type="FunFam" id="2.60.40.10:FF:000612">
    <property type="entry name" value="palladin isoform X1"/>
    <property type="match status" value="1"/>
</dbReference>
<dbReference type="PROSITE" id="PS50292">
    <property type="entry name" value="PEROXIDASE_3"/>
    <property type="match status" value="1"/>
</dbReference>
<accession>A0AAD9KDM5</accession>
<evidence type="ECO:0000256" key="15">
    <source>
        <dbReference type="ARBA" id="ARBA00023136"/>
    </source>
</evidence>
<feature type="domain" description="Ig-like" evidence="24">
    <location>
        <begin position="293"/>
        <end position="379"/>
    </location>
</feature>
<sequence length="1369" mass="153166">MESDVFQGLNKLEQLYLHFNQLEDIEPGTFSRLPTLERLRLDSNALICDCQLMWLTEMLRDGNTEAAAICNEPANVHGMSLMAVTNEHLHCRRPEMTHEPSDVEVAFGNTVYFTCHAEGDPKPEIVWYHNDKQISSNTVEGSTRYNILDDGTLMIEGAQTSDIGVYECVARNAVGEAKAQVVKLRHSRDAVVLHDSYTVSGRPEITQSPEDQTVTVGETLTLHCRAGGRPTPQISWRKNDLPLPSDPRITVDELGSLTITNVQLDDRGLYRCTAFNSAGSVSDFARIEIILGPSFVQRPQDQRVVEGHSAFFSCDAAGEPAPVLRWTINGNPIPNTPNININPSGTTLSIQRVSLADTGLYTCIAEGGGGRNTASAQLTVMPRTTPHLIKPPRDSTVPAGSLVVFECDASGEPAPVIQWLRDDIPVLASNKYQFAHDGSLIIQSVARSDEGVYQCVASNAAGATRAVARLQVTPARHNFHSVNDRHLNTTVTNVIRRIDSAIDSTLKNLNNPRKVRTPEDLLRLFRFPSRNALQISRAAEVFEQTLDILHKEIGEGYSFNISHKELEYQDILSPSQVAVVASLSGCMEHQRVTTCDDMCYHQRYRTFHGMCNNLKHAMWGASLTPLNRLVTPLYDNGFNLPRGWDPNKLYNGFRLPSAREVSLKVASSPTITADEDFTHMLMQWGQFVDHDVDFVPMAISYARFSDGRFCNETCTYQPPCFPILIPPNDPRIRHHRCIGTTRSSAVCGSGTTSLFFNTVNMREQINELTSYVDASQIYGSSEEAARNLRDFTSHRGLLRTGVLMPSGKPLLPPNNGEPIDCQVDPNTGHVPCFQAGDVRANEQLGLLSMHTLWFREHNRIATALLKINPHWDGDTIYHETRKIVGAELQHITYKHFLPYVLGPEGMKILGEYKGYNSSVDASIVNGFATAAYRFGHALVNPVLYRLNSTFQTIPEGDLPLHKAFFAPFRIIEEGGIDPLMRGMFGKAAKRILPGQMVNTELTEKLFKLAHEVALDLAALNIQRGRDHGLNSYNKYRKYCGLNEARTFEELGREVREAEVRRKLQDVYGHPDNVDLWVGGLSENPVEGSRLGPTFLCIITEQFKRLRDGDRFWYENPGVFSDAQLSEIRQVSLARVICDNSDDINQIQPDVFRLAKYPDDMVTCNSDKIPYIDLKLWAHCCYDCSRAGDFRSITSHFRQKRSVDSSFPREGGQQHGAPVPDVSPPFNDLVDDKNPEADVDHSAVDHSANGVMNEMMKVSHKMIDAVEVRIEGMEDVVITLQNSVHGLRRKIRRLERQLKIERAKQTTSGKSKTCIDEKGLVHQANDKWKVHDCRTCQCLDGQIECTREMCPIPDCDYPEKIPGVCCPLCI</sequence>
<dbReference type="SMART" id="SM00214">
    <property type="entry name" value="VWC"/>
    <property type="match status" value="1"/>
</dbReference>
<dbReference type="InterPro" id="IPR003591">
    <property type="entry name" value="Leu-rich_rpt_typical-subtyp"/>
</dbReference>
<dbReference type="InterPro" id="IPR013098">
    <property type="entry name" value="Ig_I-set"/>
</dbReference>
<dbReference type="Gene3D" id="3.80.10.10">
    <property type="entry name" value="Ribonuclease Inhibitor"/>
    <property type="match status" value="1"/>
</dbReference>
<evidence type="ECO:0000256" key="3">
    <source>
        <dbReference type="ARBA" id="ARBA00004613"/>
    </source>
</evidence>
<evidence type="ECO:0000256" key="22">
    <source>
        <dbReference type="SAM" id="MobiDB-lite"/>
    </source>
</evidence>
<dbReference type="InterPro" id="IPR007110">
    <property type="entry name" value="Ig-like_dom"/>
</dbReference>
<evidence type="ECO:0000256" key="19">
    <source>
        <dbReference type="ARBA" id="ARBA00061342"/>
    </source>
</evidence>